<dbReference type="InterPro" id="IPR015421">
    <property type="entry name" value="PyrdxlP-dep_Trfase_major"/>
</dbReference>
<name>A0A178CZ12_9EURO</name>
<dbReference type="InterPro" id="IPR015422">
    <property type="entry name" value="PyrdxlP-dep_Trfase_small"/>
</dbReference>
<dbReference type="RefSeq" id="XP_022499649.1">
    <property type="nucleotide sequence ID" value="XM_022644345.1"/>
</dbReference>
<dbReference type="OrthoDB" id="7042322at2759"/>
<feature type="domain" description="Aminotransferase class I/classII large" evidence="1">
    <location>
        <begin position="61"/>
        <end position="390"/>
    </location>
</feature>
<dbReference type="AlphaFoldDB" id="A0A178CZ12"/>
<dbReference type="Gene3D" id="3.90.1150.10">
    <property type="entry name" value="Aspartate Aminotransferase, domain 1"/>
    <property type="match status" value="1"/>
</dbReference>
<dbReference type="Gene3D" id="3.40.640.10">
    <property type="entry name" value="Type I PLP-dependent aspartate aminotransferase-like (Major domain)"/>
    <property type="match status" value="1"/>
</dbReference>
<dbReference type="PANTHER" id="PTHR43510:SF1">
    <property type="entry name" value="AMINOTRANSFERASE FUNCTION, HYPOTHETICAL (EUROFUNG)"/>
    <property type="match status" value="1"/>
</dbReference>
<dbReference type="InterPro" id="IPR004839">
    <property type="entry name" value="Aminotransferase_I/II_large"/>
</dbReference>
<dbReference type="InterPro" id="IPR015424">
    <property type="entry name" value="PyrdxlP-dep_Trfase"/>
</dbReference>
<dbReference type="GO" id="GO:0030170">
    <property type="term" value="F:pyridoxal phosphate binding"/>
    <property type="evidence" value="ECO:0007669"/>
    <property type="project" value="InterPro"/>
</dbReference>
<gene>
    <name evidence="2" type="ORF">AYO20_06054</name>
</gene>
<evidence type="ECO:0000259" key="1">
    <source>
        <dbReference type="Pfam" id="PF00155"/>
    </source>
</evidence>
<evidence type="ECO:0000313" key="3">
    <source>
        <dbReference type="Proteomes" id="UP000185904"/>
    </source>
</evidence>
<dbReference type="CDD" id="cd00609">
    <property type="entry name" value="AAT_like"/>
    <property type="match status" value="1"/>
</dbReference>
<comment type="caution">
    <text evidence="2">The sequence shown here is derived from an EMBL/GenBank/DDBJ whole genome shotgun (WGS) entry which is preliminary data.</text>
</comment>
<dbReference type="PANTHER" id="PTHR43510">
    <property type="entry name" value="AMINOTRANSFERASE FUNCTION, HYPOTHETICAL (EUROFUNG)"/>
    <property type="match status" value="1"/>
</dbReference>
<dbReference type="EMBL" id="LVCJ01000037">
    <property type="protein sequence ID" value="OAL34637.1"/>
    <property type="molecule type" value="Genomic_DNA"/>
</dbReference>
<sequence>MAQLAPFHLANWIEGNKDKAKYVLGGSAAPSISLDDLLSLSTDPAATERALHFRSIKMNNGSGQGAKELRTQIASMYNEGISAANVVTATGTTGANLTVFQSLLRAGDHVVCQYPTYPQLLGLPGSFRCDISYWKLDPARGWQPSIDELRGLIRPATKMIILNNPNNPTGVHLDGTLQRQILDVARDHNLVVFADEIFRPLFHKSSGASVPSLVEHNEYSRVVVTSSMSKVWGMSGVRIGWIVSRDRDILDLVLNTRQYTVMSTSVIDEVVATEVLSPRCRPQILQRHLDYAQKNLALLEAFVKKNSDMCSWTRPTAGAIAFVKFSSPSAVDSQGQVDDDVEFCRQLLAEDGVLVSPGSLCFSTDGQRDFPGYVRVHFTVAPEYMEEALGVVDGFLAKRRKARAVSWRL</sequence>
<reference evidence="2 3" key="1">
    <citation type="submission" date="2016-03" db="EMBL/GenBank/DDBJ databases">
        <title>The draft genome sequence of Fonsecaea nubica causative agent of cutaneous subcutaneous infection in human host.</title>
        <authorList>
            <person name="Costa F."/>
            <person name="Sybren D.H."/>
            <person name="Raittz R.T."/>
            <person name="Weiss V.A."/>
            <person name="Leao A.C."/>
            <person name="Gomes R."/>
            <person name="De Souza E.M."/>
            <person name="Pedrosa F.O."/>
            <person name="Steffens M.B."/>
            <person name="Bombassaro A."/>
            <person name="Tadra-Sfeir M.Z."/>
            <person name="Moreno L.F."/>
            <person name="Najafzadeh M.J."/>
            <person name="Felipe M.S."/>
            <person name="Teixeira M."/>
            <person name="Sun J."/>
            <person name="Xi L."/>
            <person name="Castro M.A."/>
            <person name="Vicente V.A."/>
        </authorList>
    </citation>
    <scope>NUCLEOTIDE SEQUENCE [LARGE SCALE GENOMIC DNA]</scope>
    <source>
        <strain evidence="2 3">CBS 269.64</strain>
    </source>
</reference>
<accession>A0A178CZ12</accession>
<dbReference type="Pfam" id="PF00155">
    <property type="entry name" value="Aminotran_1_2"/>
    <property type="match status" value="1"/>
</dbReference>
<keyword evidence="3" id="KW-1185">Reference proteome</keyword>
<dbReference type="SUPFAM" id="SSF53383">
    <property type="entry name" value="PLP-dependent transferases"/>
    <property type="match status" value="1"/>
</dbReference>
<proteinExistence type="predicted"/>
<dbReference type="GeneID" id="34589469"/>
<dbReference type="Proteomes" id="UP000185904">
    <property type="component" value="Unassembled WGS sequence"/>
</dbReference>
<organism evidence="2 3">
    <name type="scientific">Fonsecaea nubica</name>
    <dbReference type="NCBI Taxonomy" id="856822"/>
    <lineage>
        <taxon>Eukaryota</taxon>
        <taxon>Fungi</taxon>
        <taxon>Dikarya</taxon>
        <taxon>Ascomycota</taxon>
        <taxon>Pezizomycotina</taxon>
        <taxon>Eurotiomycetes</taxon>
        <taxon>Chaetothyriomycetidae</taxon>
        <taxon>Chaetothyriales</taxon>
        <taxon>Herpotrichiellaceae</taxon>
        <taxon>Fonsecaea</taxon>
    </lineage>
</organism>
<protein>
    <recommendedName>
        <fullName evidence="1">Aminotransferase class I/classII large domain-containing protein</fullName>
    </recommendedName>
</protein>
<evidence type="ECO:0000313" key="2">
    <source>
        <dbReference type="EMBL" id="OAL34637.1"/>
    </source>
</evidence>